<sequence>MCLMDIDVQSIDSVLLFDICIIGEEGEITTSHLLLGIWAEEESAGHKILATLGFNDDKAKELAKSINKETDLSF</sequence>
<dbReference type="GO" id="GO:0005524">
    <property type="term" value="F:ATP binding"/>
    <property type="evidence" value="ECO:0007669"/>
    <property type="project" value="UniProtKB-KW"/>
</dbReference>
<dbReference type="InterPro" id="IPR036628">
    <property type="entry name" value="Clp_N_dom_sf"/>
</dbReference>
<accession>A0A438JH50</accession>
<proteinExistence type="predicted"/>
<dbReference type="GO" id="GO:0008233">
    <property type="term" value="F:peptidase activity"/>
    <property type="evidence" value="ECO:0007669"/>
    <property type="project" value="UniProtKB-KW"/>
</dbReference>
<dbReference type="PANTHER" id="PTHR47016:SF1">
    <property type="entry name" value="ATP-DEPENDENT CLP PROTEASE ATP-BINDING SUBUNIT CLPT1, CHLOROPLASTIC"/>
    <property type="match status" value="1"/>
</dbReference>
<dbReference type="GO" id="GO:0006508">
    <property type="term" value="P:proteolysis"/>
    <property type="evidence" value="ECO:0007669"/>
    <property type="project" value="UniProtKB-KW"/>
</dbReference>
<evidence type="ECO:0000313" key="1">
    <source>
        <dbReference type="EMBL" id="RVX08281.1"/>
    </source>
</evidence>
<dbReference type="AlphaFoldDB" id="A0A438JH50"/>
<evidence type="ECO:0000313" key="2">
    <source>
        <dbReference type="Proteomes" id="UP000288805"/>
    </source>
</evidence>
<dbReference type="EMBL" id="QGNW01000042">
    <property type="protein sequence ID" value="RVX08281.1"/>
    <property type="molecule type" value="Genomic_DNA"/>
</dbReference>
<dbReference type="InterPro" id="IPR044217">
    <property type="entry name" value="CLPT1/2"/>
</dbReference>
<name>A0A438JH50_VITVI</name>
<dbReference type="Gene3D" id="1.10.1780.10">
    <property type="entry name" value="Clp, N-terminal domain"/>
    <property type="match status" value="1"/>
</dbReference>
<reference evidence="1 2" key="1">
    <citation type="journal article" date="2018" name="PLoS Genet.">
        <title>Population sequencing reveals clonal diversity and ancestral inbreeding in the grapevine cultivar Chardonnay.</title>
        <authorList>
            <person name="Roach M.J."/>
            <person name="Johnson D.L."/>
            <person name="Bohlmann J."/>
            <person name="van Vuuren H.J."/>
            <person name="Jones S.J."/>
            <person name="Pretorius I.S."/>
            <person name="Schmidt S.A."/>
            <person name="Borneman A.R."/>
        </authorList>
    </citation>
    <scope>NUCLEOTIDE SEQUENCE [LARGE SCALE GENOMIC DNA]</scope>
    <source>
        <strain evidence="2">cv. Chardonnay</strain>
        <tissue evidence="1">Leaf</tissue>
    </source>
</reference>
<dbReference type="Proteomes" id="UP000288805">
    <property type="component" value="Unassembled WGS sequence"/>
</dbReference>
<keyword evidence="1" id="KW-0378">Hydrolase</keyword>
<comment type="caution">
    <text evidence="1">The sequence shown here is derived from an EMBL/GenBank/DDBJ whole genome shotgun (WGS) entry which is preliminary data.</text>
</comment>
<keyword evidence="1" id="KW-0547">Nucleotide-binding</keyword>
<keyword evidence="1" id="KW-0067">ATP-binding</keyword>
<gene>
    <name evidence="1" type="primary">CLPT1_0</name>
    <name evidence="1" type="ORF">CK203_017624</name>
</gene>
<dbReference type="PANTHER" id="PTHR47016">
    <property type="entry name" value="ATP-DEPENDENT CLP PROTEASE ATP-BINDING SUBUNIT CLPT1, CHLOROPLASTIC"/>
    <property type="match status" value="1"/>
</dbReference>
<protein>
    <submittedName>
        <fullName evidence="1">ATP-dependent Clp protease ATP-binding subunit CLPT1, chloroplastic</fullName>
    </submittedName>
</protein>
<keyword evidence="1" id="KW-0645">Protease</keyword>
<organism evidence="1 2">
    <name type="scientific">Vitis vinifera</name>
    <name type="common">Grape</name>
    <dbReference type="NCBI Taxonomy" id="29760"/>
    <lineage>
        <taxon>Eukaryota</taxon>
        <taxon>Viridiplantae</taxon>
        <taxon>Streptophyta</taxon>
        <taxon>Embryophyta</taxon>
        <taxon>Tracheophyta</taxon>
        <taxon>Spermatophyta</taxon>
        <taxon>Magnoliopsida</taxon>
        <taxon>eudicotyledons</taxon>
        <taxon>Gunneridae</taxon>
        <taxon>Pentapetalae</taxon>
        <taxon>rosids</taxon>
        <taxon>Vitales</taxon>
        <taxon>Vitaceae</taxon>
        <taxon>Viteae</taxon>
        <taxon>Vitis</taxon>
    </lineage>
</organism>